<evidence type="ECO:0000259" key="5">
    <source>
        <dbReference type="PROSITE" id="PS51186"/>
    </source>
</evidence>
<comment type="caution">
    <text evidence="6">The sequence shown here is derived from an EMBL/GenBank/DDBJ whole genome shotgun (WGS) entry which is preliminary data.</text>
</comment>
<sequence length="108" mass="12443">MKASRSQFITVVEDKTTNQIIGSATLVKELKFIHQCSARGRIEDIVVNDSYRGKQLGKLLCDVAFLLSRKVGCYKVSLECWDKMVPFYKSFGLVKEEGQNYMCYRFEN</sequence>
<evidence type="ECO:0000313" key="6">
    <source>
        <dbReference type="EMBL" id="KAJ8309034.1"/>
    </source>
</evidence>
<feature type="domain" description="N-acetyltransferase" evidence="5">
    <location>
        <begin position="1"/>
        <end position="108"/>
    </location>
</feature>
<dbReference type="PANTHER" id="PTHR13355:SF11">
    <property type="entry name" value="GLUCOSAMINE 6-PHOSPHATE N-ACETYLTRANSFERASE"/>
    <property type="match status" value="1"/>
</dbReference>
<evidence type="ECO:0000313" key="7">
    <source>
        <dbReference type="Proteomes" id="UP001217089"/>
    </source>
</evidence>
<evidence type="ECO:0000256" key="3">
    <source>
        <dbReference type="ARBA" id="ARBA00048964"/>
    </source>
</evidence>
<dbReference type="EMBL" id="JARBDR010000657">
    <property type="protein sequence ID" value="KAJ8309034.1"/>
    <property type="molecule type" value="Genomic_DNA"/>
</dbReference>
<dbReference type="CDD" id="cd04301">
    <property type="entry name" value="NAT_SF"/>
    <property type="match status" value="1"/>
</dbReference>
<reference evidence="6 7" key="1">
    <citation type="submission" date="2022-12" db="EMBL/GenBank/DDBJ databases">
        <title>Chromosome-level genome of Tegillarca granosa.</title>
        <authorList>
            <person name="Kim J."/>
        </authorList>
    </citation>
    <scope>NUCLEOTIDE SEQUENCE [LARGE SCALE GENOMIC DNA]</scope>
    <source>
        <strain evidence="6">Teg-2019</strain>
        <tissue evidence="6">Adductor muscle</tissue>
    </source>
</reference>
<accession>A0ABQ9EV26</accession>
<dbReference type="Gene3D" id="3.40.630.30">
    <property type="match status" value="1"/>
</dbReference>
<dbReference type="Pfam" id="PF00583">
    <property type="entry name" value="Acetyltransf_1"/>
    <property type="match status" value="1"/>
</dbReference>
<organism evidence="6 7">
    <name type="scientific">Tegillarca granosa</name>
    <name type="common">Malaysian cockle</name>
    <name type="synonym">Anadara granosa</name>
    <dbReference type="NCBI Taxonomy" id="220873"/>
    <lineage>
        <taxon>Eukaryota</taxon>
        <taxon>Metazoa</taxon>
        <taxon>Spiralia</taxon>
        <taxon>Lophotrochozoa</taxon>
        <taxon>Mollusca</taxon>
        <taxon>Bivalvia</taxon>
        <taxon>Autobranchia</taxon>
        <taxon>Pteriomorphia</taxon>
        <taxon>Arcoida</taxon>
        <taxon>Arcoidea</taxon>
        <taxon>Arcidae</taxon>
        <taxon>Tegillarca</taxon>
    </lineage>
</organism>
<gene>
    <name evidence="6" type="ORF">KUTeg_013908</name>
</gene>
<dbReference type="InterPro" id="IPR000182">
    <property type="entry name" value="GNAT_dom"/>
</dbReference>
<comment type="pathway">
    <text evidence="1 4">Nucleotide-sugar biosynthesis; UDP-N-acetyl-alpha-D-glucosamine biosynthesis; N-acetyl-alpha-D-glucosamine 1-phosphate from alpha-D-glucosamine 6-phosphate (route I): step 1/2.</text>
</comment>
<comment type="catalytic activity">
    <reaction evidence="3 4">
        <text>D-glucosamine 6-phosphate + acetyl-CoA = N-acetyl-D-glucosamine 6-phosphate + CoA + H(+)</text>
        <dbReference type="Rhea" id="RHEA:10292"/>
        <dbReference type="ChEBI" id="CHEBI:15378"/>
        <dbReference type="ChEBI" id="CHEBI:57287"/>
        <dbReference type="ChEBI" id="CHEBI:57288"/>
        <dbReference type="ChEBI" id="CHEBI:57513"/>
        <dbReference type="ChEBI" id="CHEBI:58725"/>
        <dbReference type="EC" id="2.3.1.4"/>
    </reaction>
</comment>
<dbReference type="Proteomes" id="UP001217089">
    <property type="component" value="Unassembled WGS sequence"/>
</dbReference>
<evidence type="ECO:0000256" key="1">
    <source>
        <dbReference type="ARBA" id="ARBA00004832"/>
    </source>
</evidence>
<dbReference type="EC" id="2.3.1.4" evidence="4"/>
<keyword evidence="4" id="KW-0808">Transferase</keyword>
<comment type="similarity">
    <text evidence="2 4">Belongs to the acetyltransferase family. GNA1 subfamily.</text>
</comment>
<dbReference type="PROSITE" id="PS51186">
    <property type="entry name" value="GNAT"/>
    <property type="match status" value="1"/>
</dbReference>
<dbReference type="InterPro" id="IPR039143">
    <property type="entry name" value="GNPNAT1-like"/>
</dbReference>
<keyword evidence="4" id="KW-0012">Acyltransferase</keyword>
<evidence type="ECO:0000256" key="2">
    <source>
        <dbReference type="ARBA" id="ARBA00006048"/>
    </source>
</evidence>
<dbReference type="SUPFAM" id="SSF55729">
    <property type="entry name" value="Acyl-CoA N-acyltransferases (Nat)"/>
    <property type="match status" value="1"/>
</dbReference>
<dbReference type="PANTHER" id="PTHR13355">
    <property type="entry name" value="GLUCOSAMINE 6-PHOSPHATE N-ACETYLTRANSFERASE"/>
    <property type="match status" value="1"/>
</dbReference>
<name>A0ABQ9EV26_TEGGR</name>
<dbReference type="InterPro" id="IPR016181">
    <property type="entry name" value="Acyl_CoA_acyltransferase"/>
</dbReference>
<evidence type="ECO:0000256" key="4">
    <source>
        <dbReference type="RuleBase" id="RU365086"/>
    </source>
</evidence>
<proteinExistence type="inferred from homology"/>
<keyword evidence="7" id="KW-1185">Reference proteome</keyword>
<protein>
    <recommendedName>
        <fullName evidence="4">Glucosamine 6-phosphate N-acetyltransferase</fullName>
        <ecNumber evidence="4">2.3.1.4</ecNumber>
    </recommendedName>
</protein>